<accession>A0A645EWT7</accession>
<organism evidence="1">
    <name type="scientific">bioreactor metagenome</name>
    <dbReference type="NCBI Taxonomy" id="1076179"/>
    <lineage>
        <taxon>unclassified sequences</taxon>
        <taxon>metagenomes</taxon>
        <taxon>ecological metagenomes</taxon>
    </lineage>
</organism>
<sequence length="140" mass="15071">MDFTQFPVDPFTALVTHDSPDGHRHGGKNLSVLYQYHPTVLGDQGLNGNSHIIIVHPHNDDVVGIMSDGNGHCPLGDAIAAQQGDRNIAGGLVSFHHGNLDDVLGWIMDEEPLPVTCYTCFPLGGYHPPRKNVNGGDIIT</sequence>
<evidence type="ECO:0000313" key="1">
    <source>
        <dbReference type="EMBL" id="MPN05669.1"/>
    </source>
</evidence>
<dbReference type="EMBL" id="VSSQ01051579">
    <property type="protein sequence ID" value="MPN05669.1"/>
    <property type="molecule type" value="Genomic_DNA"/>
</dbReference>
<dbReference type="AlphaFoldDB" id="A0A645EWT7"/>
<reference evidence="1" key="1">
    <citation type="submission" date="2019-08" db="EMBL/GenBank/DDBJ databases">
        <authorList>
            <person name="Kucharzyk K."/>
            <person name="Murdoch R.W."/>
            <person name="Higgins S."/>
            <person name="Loffler F."/>
        </authorList>
    </citation>
    <scope>NUCLEOTIDE SEQUENCE</scope>
</reference>
<protein>
    <submittedName>
        <fullName evidence="1">Uncharacterized protein</fullName>
    </submittedName>
</protein>
<gene>
    <name evidence="1" type="ORF">SDC9_152920</name>
</gene>
<name>A0A645EWT7_9ZZZZ</name>
<comment type="caution">
    <text evidence="1">The sequence shown here is derived from an EMBL/GenBank/DDBJ whole genome shotgun (WGS) entry which is preliminary data.</text>
</comment>
<proteinExistence type="predicted"/>